<dbReference type="NCBIfam" id="TIGR03590">
    <property type="entry name" value="PseG"/>
    <property type="match status" value="1"/>
</dbReference>
<dbReference type="InterPro" id="IPR020023">
    <property type="entry name" value="PseG"/>
</dbReference>
<evidence type="ECO:0000256" key="2">
    <source>
        <dbReference type="PIRSR" id="PIRSR620023-2"/>
    </source>
</evidence>
<dbReference type="Proteomes" id="UP000234342">
    <property type="component" value="Unassembled WGS sequence"/>
</dbReference>
<feature type="active site" description="Proton acceptor" evidence="1">
    <location>
        <position position="22"/>
    </location>
</feature>
<dbReference type="GO" id="GO:0016787">
    <property type="term" value="F:hydrolase activity"/>
    <property type="evidence" value="ECO:0007669"/>
    <property type="project" value="UniProtKB-KW"/>
</dbReference>
<organism evidence="3 4">
    <name type="scientific">Brevibacterium antiquum</name>
    <dbReference type="NCBI Taxonomy" id="234835"/>
    <lineage>
        <taxon>Bacteria</taxon>
        <taxon>Bacillati</taxon>
        <taxon>Actinomycetota</taxon>
        <taxon>Actinomycetes</taxon>
        <taxon>Micrococcales</taxon>
        <taxon>Brevibacteriaceae</taxon>
        <taxon>Brevibacterium</taxon>
    </lineage>
</organism>
<evidence type="ECO:0000256" key="1">
    <source>
        <dbReference type="PIRSR" id="PIRSR620023-1"/>
    </source>
</evidence>
<dbReference type="Gene3D" id="3.40.50.11190">
    <property type="match status" value="1"/>
</dbReference>
<name>A0A2H1KMR3_9MICO</name>
<proteinExistence type="predicted"/>
<evidence type="ECO:0000313" key="4">
    <source>
        <dbReference type="Proteomes" id="UP000234342"/>
    </source>
</evidence>
<gene>
    <name evidence="3" type="ORF">BANT10_03226</name>
</gene>
<accession>A0A2H1KMR3</accession>
<dbReference type="Gene3D" id="3.40.50.2000">
    <property type="entry name" value="Glycogen Phosphorylase B"/>
    <property type="match status" value="1"/>
</dbReference>
<feature type="binding site" evidence="2">
    <location>
        <begin position="20"/>
        <end position="21"/>
    </location>
    <ligand>
        <name>substrate</name>
    </ligand>
</feature>
<dbReference type="EMBL" id="FXZE01000022">
    <property type="protein sequence ID" value="SMY00898.1"/>
    <property type="molecule type" value="Genomic_DNA"/>
</dbReference>
<evidence type="ECO:0000313" key="3">
    <source>
        <dbReference type="EMBL" id="SMY00898.1"/>
    </source>
</evidence>
<feature type="binding site" evidence="2">
    <location>
        <position position="275"/>
    </location>
    <ligand>
        <name>substrate</name>
    </ligand>
</feature>
<sequence>MTRAEVEVLVRADAGMGIGFGHLTRCLAVSRHLTERGVSVTVATRAALPAIIGQMNDAGAKVLSLPAGEPREDPDAPVWTQEAQRADAAEVISQAPPGGWDALIVDHYQLDSVWESEVAPITKRTIAIDDLANRSHKVDVLVDQNWYGIDDHERYAGLVDDETLLLLGPRYAMLHHEYAVARERRGLVSNPPRSVMVSFGGTDVGQQTAKAVVALAMHEDVRIEVVLGTELALTDKIRYLSNHPRVRLHIALPNLVRRMSEVDLVIGAGGTATWERICMGVPAIVTTVSENQSGVTKALHKAGVTRWLGTSDVVTDSDYSLAVTEALSGKLPTVLPIVDGYGAGRVAMAVLPPTKLHVTARPARPIDAPAFVTAGGFSMAGPKVWKCRLKKFTDLLTQGDELMLLMAGALPMGIQERSAASRWIEESIDSDALPKEFT</sequence>
<protein>
    <submittedName>
        <fullName evidence="3">UDP-2,4-diacetamido-2,4,6-trideoxy-beta-L-altropyranose hydrolase</fullName>
    </submittedName>
</protein>
<keyword evidence="4" id="KW-1185">Reference proteome</keyword>
<keyword evidence="3" id="KW-0378">Hydrolase</keyword>
<dbReference type="RefSeq" id="WP_101644543.1">
    <property type="nucleotide sequence ID" value="NZ_FXZE01000022.1"/>
</dbReference>
<reference evidence="4" key="1">
    <citation type="submission" date="2017-03" db="EMBL/GenBank/DDBJ databases">
        <authorList>
            <person name="Monnet C."/>
        </authorList>
    </citation>
    <scope>NUCLEOTIDE SEQUENCE [LARGE SCALE GENOMIC DNA]</scope>
    <source>
        <strain evidence="4">P10</strain>
    </source>
</reference>
<dbReference type="SUPFAM" id="SSF53756">
    <property type="entry name" value="UDP-Glycosyltransferase/glycogen phosphorylase"/>
    <property type="match status" value="1"/>
</dbReference>
<dbReference type="AlphaFoldDB" id="A0A2H1KMR3"/>